<dbReference type="Proteomes" id="UP000265768">
    <property type="component" value="Unassembled WGS sequence"/>
</dbReference>
<proteinExistence type="predicted"/>
<feature type="compositionally biased region" description="Basic and acidic residues" evidence="1">
    <location>
        <begin position="33"/>
        <end position="61"/>
    </location>
</feature>
<gene>
    <name evidence="2" type="ORF">D5H75_34625</name>
</gene>
<protein>
    <recommendedName>
        <fullName evidence="4">Phosphatidylethanolamine-binding protein</fullName>
    </recommendedName>
</protein>
<name>A0A3A4A9L1_9ACTN</name>
<evidence type="ECO:0000313" key="3">
    <source>
        <dbReference type="Proteomes" id="UP000265768"/>
    </source>
</evidence>
<dbReference type="AlphaFoldDB" id="A0A3A4A9L1"/>
<evidence type="ECO:0008006" key="4">
    <source>
        <dbReference type="Google" id="ProtNLM"/>
    </source>
</evidence>
<evidence type="ECO:0000256" key="1">
    <source>
        <dbReference type="SAM" id="MobiDB-lite"/>
    </source>
</evidence>
<evidence type="ECO:0000313" key="2">
    <source>
        <dbReference type="EMBL" id="RJL22730.1"/>
    </source>
</evidence>
<accession>A0A3A4A9L1</accession>
<comment type="caution">
    <text evidence="2">The sequence shown here is derived from an EMBL/GenBank/DDBJ whole genome shotgun (WGS) entry which is preliminary data.</text>
</comment>
<sequence>MPRPGSHGYDIKRAHLRKRLENTGAAADEEADREANRRLQRDPKYAPERQSERGRGPKGER</sequence>
<keyword evidence="3" id="KW-1185">Reference proteome</keyword>
<dbReference type="RefSeq" id="WP_119930822.1">
    <property type="nucleotide sequence ID" value="NZ_QZEY01000021.1"/>
</dbReference>
<organism evidence="2 3">
    <name type="scientific">Bailinhaonella thermotolerans</name>
    <dbReference type="NCBI Taxonomy" id="1070861"/>
    <lineage>
        <taxon>Bacteria</taxon>
        <taxon>Bacillati</taxon>
        <taxon>Actinomycetota</taxon>
        <taxon>Actinomycetes</taxon>
        <taxon>Streptosporangiales</taxon>
        <taxon>Streptosporangiaceae</taxon>
        <taxon>Bailinhaonella</taxon>
    </lineage>
</organism>
<dbReference type="EMBL" id="QZEY01000021">
    <property type="protein sequence ID" value="RJL22730.1"/>
    <property type="molecule type" value="Genomic_DNA"/>
</dbReference>
<feature type="region of interest" description="Disordered" evidence="1">
    <location>
        <begin position="21"/>
        <end position="61"/>
    </location>
</feature>
<reference evidence="2 3" key="1">
    <citation type="submission" date="2018-09" db="EMBL/GenBank/DDBJ databases">
        <title>YIM 75507 draft genome.</title>
        <authorList>
            <person name="Tang S."/>
            <person name="Feng Y."/>
        </authorList>
    </citation>
    <scope>NUCLEOTIDE SEQUENCE [LARGE SCALE GENOMIC DNA]</scope>
    <source>
        <strain evidence="2 3">YIM 75507</strain>
    </source>
</reference>